<dbReference type="PANTHER" id="PTHR34473:SF3">
    <property type="entry name" value="TRANSMEMBRANE PROTEIN-RELATED"/>
    <property type="match status" value="1"/>
</dbReference>
<dbReference type="RefSeq" id="WP_062901330.1">
    <property type="nucleotide sequence ID" value="NZ_CP013342.1"/>
</dbReference>
<evidence type="ECO:0000313" key="4">
    <source>
        <dbReference type="Proteomes" id="UP000076234"/>
    </source>
</evidence>
<protein>
    <recommendedName>
        <fullName evidence="2">YdbS-like PH domain-containing protein</fullName>
    </recommendedName>
</protein>
<keyword evidence="1" id="KW-0812">Transmembrane</keyword>
<keyword evidence="1" id="KW-1133">Transmembrane helix</keyword>
<dbReference type="Proteomes" id="UP000076234">
    <property type="component" value="Chromosome"/>
</dbReference>
<organism evidence="3 4">
    <name type="scientific">Sphingopyxis terrae subsp. terrae NBRC 15098</name>
    <dbReference type="NCBI Taxonomy" id="1219058"/>
    <lineage>
        <taxon>Bacteria</taxon>
        <taxon>Pseudomonadati</taxon>
        <taxon>Pseudomonadota</taxon>
        <taxon>Alphaproteobacteria</taxon>
        <taxon>Sphingomonadales</taxon>
        <taxon>Sphingomonadaceae</taxon>
        <taxon>Sphingopyxis</taxon>
    </lineage>
</organism>
<gene>
    <name evidence="3" type="ORF">AOA14_07475</name>
</gene>
<dbReference type="KEGG" id="ster:AOA14_07475"/>
<dbReference type="PANTHER" id="PTHR34473">
    <property type="entry name" value="UPF0699 TRANSMEMBRANE PROTEIN YDBS"/>
    <property type="match status" value="1"/>
</dbReference>
<accession>A0A142VYU1</accession>
<name>A0A142VYU1_9SPHN</name>
<dbReference type="Pfam" id="PF03703">
    <property type="entry name" value="bPH_2"/>
    <property type="match status" value="1"/>
</dbReference>
<dbReference type="STRING" id="1219058.AOA14_07475"/>
<proteinExistence type="predicted"/>
<dbReference type="EMBL" id="CP013342">
    <property type="protein sequence ID" value="AMU94445.1"/>
    <property type="molecule type" value="Genomic_DNA"/>
</dbReference>
<dbReference type="InterPro" id="IPR005182">
    <property type="entry name" value="YdbS-like_PH"/>
</dbReference>
<dbReference type="AlphaFoldDB" id="A0A142VYU1"/>
<feature type="domain" description="YdbS-like PH" evidence="2">
    <location>
        <begin position="89"/>
        <end position="167"/>
    </location>
</feature>
<feature type="transmembrane region" description="Helical" evidence="1">
    <location>
        <begin position="64"/>
        <end position="83"/>
    </location>
</feature>
<keyword evidence="1" id="KW-0472">Membrane</keyword>
<sequence>MTDTDAAPPIDPFAPDALNAVEGLDPVDPAYRHVLRIAAALNAVPLAIGASVADALLIRSIGGPFGLLTALAWLVALLVIVMLPSRRMQRWGYHIGTGQLRVARGWMFRTDTIVPFVRVQHIDVGQGPIERWFGLSHLVVHTSGTHNSTVTLPGLRSDLAAAMRETIRHHIQTDFA</sequence>
<reference evidence="3 4" key="2">
    <citation type="journal article" date="2016" name="Genome Announc.">
        <title>Complete Genome Sequence of Sphingopyxis terrae Strain 203-1 (NBRC 111660), a Polyethylene Glycol Degrader.</title>
        <authorList>
            <person name="Ohtsubo Y."/>
            <person name="Nonoyama S."/>
            <person name="Nagata Y."/>
            <person name="Numata M."/>
            <person name="Tsuchikane K."/>
            <person name="Hosoyama A."/>
            <person name="Yamazoe A."/>
            <person name="Tsuda M."/>
            <person name="Fujita N."/>
            <person name="Kawai F."/>
        </authorList>
    </citation>
    <scope>NUCLEOTIDE SEQUENCE [LARGE SCALE GENOMIC DNA]</scope>
    <source>
        <strain evidence="3 4">203-1</strain>
    </source>
</reference>
<evidence type="ECO:0000256" key="1">
    <source>
        <dbReference type="SAM" id="Phobius"/>
    </source>
</evidence>
<evidence type="ECO:0000313" key="3">
    <source>
        <dbReference type="EMBL" id="AMU94445.1"/>
    </source>
</evidence>
<reference evidence="4" key="1">
    <citation type="submission" date="2015-11" db="EMBL/GenBank/DDBJ databases">
        <title>Complete genome sequence of a polyethylene glycol-degrading strain Sphingopyxis terrae strain 203-1 (NBRC 15098).</title>
        <authorList>
            <person name="Yoshiyuki O."/>
            <person name="Shouta N."/>
            <person name="Nagata Y."/>
            <person name="Numata M."/>
            <person name="Tsuchikane K."/>
            <person name="Hosoyama A."/>
            <person name="Yamazoe A."/>
            <person name="Tsuda M."/>
            <person name="Fujita N."/>
            <person name="Kawai F."/>
        </authorList>
    </citation>
    <scope>NUCLEOTIDE SEQUENCE [LARGE SCALE GENOMIC DNA]</scope>
    <source>
        <strain evidence="4">203-1</strain>
    </source>
</reference>
<evidence type="ECO:0000259" key="2">
    <source>
        <dbReference type="Pfam" id="PF03703"/>
    </source>
</evidence>